<dbReference type="SUPFAM" id="SSF56112">
    <property type="entry name" value="Protein kinase-like (PK-like)"/>
    <property type="match status" value="1"/>
</dbReference>
<feature type="domain" description="Aminoglycoside phosphotransferase" evidence="1">
    <location>
        <begin position="173"/>
        <end position="213"/>
    </location>
</feature>
<evidence type="ECO:0000313" key="3">
    <source>
        <dbReference type="Proteomes" id="UP000175706"/>
    </source>
</evidence>
<evidence type="ECO:0000259" key="1">
    <source>
        <dbReference type="Pfam" id="PF01636"/>
    </source>
</evidence>
<protein>
    <submittedName>
        <fullName evidence="2">Aminoglycoside phosphotransferase</fullName>
    </submittedName>
</protein>
<sequence length="298" mass="34721">MNISVIAKQLVNEKVISHYPKSMKVLSGGTTSTVYLLDEKYVVKLNESDVIREEANFLSFYEGNTLFSKLLYMEPLNRYIVYSFFEGSTSCEHGYKRITLSTLVKEGINKYEIVSDIDGWGWKESPVQSWNEFLTTNVIEAYENLKPHISDEEYRTVLKLTNSPNRGTGINKPFLLHGDLGFHNFIFQKNKLTGVIDPLPVLGDPIYDLIYAFCSTPEDLTKEAICYAMKQCVFHKKERDLYEEIVIGLYLRIDTCLRHHPKDLEDCLVAWRYWMNEIVFDSEKRRHYSTYILGEIEK</sequence>
<organism evidence="2 3">
    <name type="scientific">Bacillus mycoides</name>
    <dbReference type="NCBI Taxonomy" id="1405"/>
    <lineage>
        <taxon>Bacteria</taxon>
        <taxon>Bacillati</taxon>
        <taxon>Bacillota</taxon>
        <taxon>Bacilli</taxon>
        <taxon>Bacillales</taxon>
        <taxon>Bacillaceae</taxon>
        <taxon>Bacillus</taxon>
        <taxon>Bacillus cereus group</taxon>
    </lineage>
</organism>
<reference evidence="2 3" key="1">
    <citation type="submission" date="2016-05" db="EMBL/GenBank/DDBJ databases">
        <title>Bacillus thuringiensis and Bacillus weihenstephanensis as novel biocontrol agents of wilt causing Verticillium species.</title>
        <authorList>
            <person name="Hollensteiner J."/>
            <person name="Wemheuer F."/>
            <person name="Harting R."/>
            <person name="Kolarzyk A."/>
            <person name="Diaz-Valerio S."/>
            <person name="Poehlein A."/>
            <person name="Brzuszkiewicz E."/>
            <person name="Nesemann K."/>
            <person name="Braus-Stromeyer S."/>
            <person name="Braus G."/>
            <person name="Daniel R."/>
            <person name="Liesegang H."/>
        </authorList>
    </citation>
    <scope>NUCLEOTIDE SEQUENCE [LARGE SCALE GENOMIC DNA]</scope>
    <source>
        <strain evidence="2 3">GOE8</strain>
    </source>
</reference>
<dbReference type="InterPro" id="IPR002575">
    <property type="entry name" value="Aminoglycoside_PTrfase"/>
</dbReference>
<name>A0A1E8B540_BACMY</name>
<proteinExistence type="predicted"/>
<dbReference type="Pfam" id="PF01636">
    <property type="entry name" value="APH"/>
    <property type="match status" value="1"/>
</dbReference>
<accession>A0A1E8B540</accession>
<dbReference type="Gene3D" id="3.90.1200.10">
    <property type="match status" value="1"/>
</dbReference>
<dbReference type="EMBL" id="LXLT01000048">
    <property type="protein sequence ID" value="OFD76483.1"/>
    <property type="molecule type" value="Genomic_DNA"/>
</dbReference>
<dbReference type="RefSeq" id="WP_070144132.1">
    <property type="nucleotide sequence ID" value="NZ_LXLT01000048.1"/>
</dbReference>
<evidence type="ECO:0000313" key="2">
    <source>
        <dbReference type="EMBL" id="OFD76483.1"/>
    </source>
</evidence>
<dbReference type="PATRIC" id="fig|86662.25.peg.3458"/>
<dbReference type="AlphaFoldDB" id="A0A1E8B540"/>
<dbReference type="InterPro" id="IPR011009">
    <property type="entry name" value="Kinase-like_dom_sf"/>
</dbReference>
<comment type="caution">
    <text evidence="2">The sequence shown here is derived from an EMBL/GenBank/DDBJ whole genome shotgun (WGS) entry which is preliminary data.</text>
</comment>
<gene>
    <name evidence="2" type="ORF">BWGOE8_33760</name>
</gene>
<dbReference type="Proteomes" id="UP000175706">
    <property type="component" value="Unassembled WGS sequence"/>
</dbReference>